<organism evidence="1 2">
    <name type="scientific">Clostridium mobile</name>
    <dbReference type="NCBI Taxonomy" id="2841512"/>
    <lineage>
        <taxon>Bacteria</taxon>
        <taxon>Bacillati</taxon>
        <taxon>Bacillota</taxon>
        <taxon>Clostridia</taxon>
        <taxon>Eubacteriales</taxon>
        <taxon>Clostridiaceae</taxon>
        <taxon>Clostridium</taxon>
    </lineage>
</organism>
<reference evidence="1 2" key="1">
    <citation type="submission" date="2021-06" db="EMBL/GenBank/DDBJ databases">
        <authorList>
            <person name="Sun Q."/>
            <person name="Li D."/>
        </authorList>
    </citation>
    <scope>NUCLEOTIDE SEQUENCE [LARGE SCALE GENOMIC DNA]</scope>
    <source>
        <strain evidence="1 2">MSJ-11</strain>
    </source>
</reference>
<dbReference type="Pfam" id="PF04309">
    <property type="entry name" value="G3P_antiterm"/>
    <property type="match status" value="1"/>
</dbReference>
<sequence length="187" mass="20552">MGNIKELLIENPIIAALRNDDDLEEVIKSKALIVFILYGNIINIGSICKKLEENKKLPFIHLDMIEGLKGDFSGIEFIKENANPRGIITTKTSNIKYAKQLGLYSIQRIFIIDSLFLEKGIKSIHDASPNAVEVMPGVASNIIANMEKEIGMPIIAGGLIKTKKDAMNSLAAGAIDISTNCKKLWNL</sequence>
<protein>
    <submittedName>
        <fullName evidence="1">Glycerol-3-phosphate responsive antiterminator</fullName>
    </submittedName>
</protein>
<accession>A0ABS6EEA3</accession>
<gene>
    <name evidence="1" type="ORF">KQI86_02160</name>
</gene>
<dbReference type="RefSeq" id="WP_216437515.1">
    <property type="nucleotide sequence ID" value="NZ_JAHLQF010000001.1"/>
</dbReference>
<dbReference type="InterPro" id="IPR006699">
    <property type="entry name" value="GlpP"/>
</dbReference>
<dbReference type="EMBL" id="JAHLQF010000001">
    <property type="protein sequence ID" value="MBU5483112.1"/>
    <property type="molecule type" value="Genomic_DNA"/>
</dbReference>
<dbReference type="PANTHER" id="PTHR35787">
    <property type="entry name" value="GLYCEROL UPTAKE OPERON ANTITERMINATOR REGULATORY PROTEIN"/>
    <property type="match status" value="1"/>
</dbReference>
<keyword evidence="2" id="KW-1185">Reference proteome</keyword>
<evidence type="ECO:0000313" key="1">
    <source>
        <dbReference type="EMBL" id="MBU5483112.1"/>
    </source>
</evidence>
<comment type="caution">
    <text evidence="1">The sequence shown here is derived from an EMBL/GenBank/DDBJ whole genome shotgun (WGS) entry which is preliminary data.</text>
</comment>
<evidence type="ECO:0000313" key="2">
    <source>
        <dbReference type="Proteomes" id="UP000726170"/>
    </source>
</evidence>
<dbReference type="Proteomes" id="UP000726170">
    <property type="component" value="Unassembled WGS sequence"/>
</dbReference>
<name>A0ABS6EEA3_9CLOT</name>
<proteinExistence type="predicted"/>
<dbReference type="PIRSF" id="PIRSF016897">
    <property type="entry name" value="GlpP"/>
    <property type="match status" value="1"/>
</dbReference>
<dbReference type="PANTHER" id="PTHR35787:SF1">
    <property type="entry name" value="GLYCEROL UPTAKE OPERON ANTITERMINATOR REGULATORY PROTEIN"/>
    <property type="match status" value="1"/>
</dbReference>